<name>A0A2N4UQ22_9GAMM</name>
<comment type="caution">
    <text evidence="3">The sequence shown here is derived from an EMBL/GenBank/DDBJ whole genome shotgun (WGS) entry which is preliminary data.</text>
</comment>
<protein>
    <submittedName>
        <fullName evidence="3">Prepilin peptidase</fullName>
    </submittedName>
</protein>
<dbReference type="PANTHER" id="PTHR30487:SF0">
    <property type="entry name" value="PREPILIN LEADER PEPTIDASE_N-METHYLTRANSFERASE-RELATED"/>
    <property type="match status" value="1"/>
</dbReference>
<evidence type="ECO:0000313" key="3">
    <source>
        <dbReference type="EMBL" id="PLC57103.1"/>
    </source>
</evidence>
<dbReference type="Proteomes" id="UP000234420">
    <property type="component" value="Unassembled WGS sequence"/>
</dbReference>
<sequence>MEMTLTTIIATGLGLAVGSFLNVVIYRLPIMAKRNALKNALPHIKELHKEVNVDPNFDLSKPFNLNVPRSACPICNHQITTIENVPVLSWLVLTGKCSGCKSPISTRYPFVELVNAMAWGAIAIIYYNQTYLLILNCLLASTFICIMATKIDRQEVHNFLIFQFLTLSALQLVYILSQSAFVEKIMGIG</sequence>
<dbReference type="InterPro" id="IPR050882">
    <property type="entry name" value="Prepilin_peptidase/N-MTase"/>
</dbReference>
<gene>
    <name evidence="3" type="ORF">CIK00_15080</name>
</gene>
<keyword evidence="1" id="KW-1133">Transmembrane helix</keyword>
<feature type="transmembrane region" description="Helical" evidence="1">
    <location>
        <begin position="158"/>
        <end position="176"/>
    </location>
</feature>
<accession>A0A2N4UQ22</accession>
<evidence type="ECO:0000313" key="4">
    <source>
        <dbReference type="Proteomes" id="UP000234420"/>
    </source>
</evidence>
<evidence type="ECO:0000256" key="1">
    <source>
        <dbReference type="SAM" id="Phobius"/>
    </source>
</evidence>
<dbReference type="InterPro" id="IPR010627">
    <property type="entry name" value="Prepilin_pept_A24_N"/>
</dbReference>
<dbReference type="GO" id="GO:0004190">
    <property type="term" value="F:aspartic-type endopeptidase activity"/>
    <property type="evidence" value="ECO:0007669"/>
    <property type="project" value="TreeGrafter"/>
</dbReference>
<feature type="domain" description="Prepilin peptidase A24 N-terminal" evidence="2">
    <location>
        <begin position="13"/>
        <end position="124"/>
    </location>
</feature>
<organism evidence="3 4">
    <name type="scientific">Photobacterium carnosum</name>
    <dbReference type="NCBI Taxonomy" id="2023717"/>
    <lineage>
        <taxon>Bacteria</taxon>
        <taxon>Pseudomonadati</taxon>
        <taxon>Pseudomonadota</taxon>
        <taxon>Gammaproteobacteria</taxon>
        <taxon>Vibrionales</taxon>
        <taxon>Vibrionaceae</taxon>
        <taxon>Photobacterium</taxon>
    </lineage>
</organism>
<keyword evidence="1" id="KW-0472">Membrane</keyword>
<feature type="transmembrane region" description="Helical" evidence="1">
    <location>
        <begin position="133"/>
        <end position="151"/>
    </location>
</feature>
<dbReference type="GO" id="GO:0006465">
    <property type="term" value="P:signal peptide processing"/>
    <property type="evidence" value="ECO:0007669"/>
    <property type="project" value="TreeGrafter"/>
</dbReference>
<dbReference type="Pfam" id="PF06750">
    <property type="entry name" value="A24_N_bact"/>
    <property type="match status" value="1"/>
</dbReference>
<evidence type="ECO:0000259" key="2">
    <source>
        <dbReference type="Pfam" id="PF06750"/>
    </source>
</evidence>
<feature type="transmembrane region" description="Helical" evidence="1">
    <location>
        <begin position="6"/>
        <end position="28"/>
    </location>
</feature>
<keyword evidence="4" id="KW-1185">Reference proteome</keyword>
<proteinExistence type="predicted"/>
<dbReference type="EMBL" id="NPIB01000020">
    <property type="protein sequence ID" value="PLC57103.1"/>
    <property type="molecule type" value="Genomic_DNA"/>
</dbReference>
<dbReference type="PANTHER" id="PTHR30487">
    <property type="entry name" value="TYPE 4 PREPILIN-LIKE PROTEINS LEADER PEPTIDE-PROCESSING ENZYME"/>
    <property type="match status" value="1"/>
</dbReference>
<keyword evidence="1" id="KW-0812">Transmembrane</keyword>
<reference evidence="3 4" key="1">
    <citation type="journal article" date="2018" name="Syst. Appl. Microbiol.">
        <title>Photobacterium carnosum sp. nov., isolated from spoiled modified atmosphere packaged poultry meat.</title>
        <authorList>
            <person name="Hilgarth M."/>
            <person name="Fuertes S."/>
            <person name="Ehrmann M."/>
            <person name="Vogel R.F."/>
        </authorList>
    </citation>
    <scope>NUCLEOTIDE SEQUENCE [LARGE SCALE GENOMIC DNA]</scope>
    <source>
        <strain evidence="3 4">TMW 2.2021</strain>
    </source>
</reference>
<dbReference type="AlphaFoldDB" id="A0A2N4UQ22"/>
<dbReference type="GO" id="GO:0005886">
    <property type="term" value="C:plasma membrane"/>
    <property type="evidence" value="ECO:0007669"/>
    <property type="project" value="TreeGrafter"/>
</dbReference>